<sequence>MKVKSESEGAQSFTSKSESPKEPKQLRKLFIRGPSFQTTDEGLRSHSGQWGMLTDCMEMRDPNTKLSRGFTFINFDDYDSVDKIVIQKHHAVNANTLFQQHKRRLYTWTSPDGQQ</sequence>
<evidence type="ECO:0000256" key="1">
    <source>
        <dbReference type="ARBA" id="ARBA00022884"/>
    </source>
</evidence>
<feature type="compositionally biased region" description="Polar residues" evidence="3">
    <location>
        <begin position="8"/>
        <end position="17"/>
    </location>
</feature>
<keyword evidence="6" id="KW-1185">Reference proteome</keyword>
<dbReference type="GO" id="GO:0003730">
    <property type="term" value="F:mRNA 3'-UTR binding"/>
    <property type="evidence" value="ECO:0007669"/>
    <property type="project" value="TreeGrafter"/>
</dbReference>
<evidence type="ECO:0000256" key="2">
    <source>
        <dbReference type="PROSITE-ProRule" id="PRU00176"/>
    </source>
</evidence>
<dbReference type="GO" id="GO:0000398">
    <property type="term" value="P:mRNA splicing, via spliceosome"/>
    <property type="evidence" value="ECO:0007669"/>
    <property type="project" value="TreeGrafter"/>
</dbReference>
<dbReference type="SMART" id="SM00360">
    <property type="entry name" value="RRM"/>
    <property type="match status" value="1"/>
</dbReference>
<keyword evidence="1 2" id="KW-0694">RNA-binding</keyword>
<dbReference type="PANTHER" id="PTHR48026">
    <property type="entry name" value="HOMOLOGOUS TO DROSOPHILA SQD (SQUID) PROTEIN"/>
    <property type="match status" value="1"/>
</dbReference>
<evidence type="ECO:0000313" key="6">
    <source>
        <dbReference type="Proteomes" id="UP000314981"/>
    </source>
</evidence>
<dbReference type="Proteomes" id="UP000314981">
    <property type="component" value="Chromosome 1"/>
</dbReference>
<dbReference type="Ensembl" id="ENSBIXT00005032736.1">
    <property type="protein sequence ID" value="ENSBIXP00005040294.1"/>
    <property type="gene ID" value="ENSBIXG00005003909.1"/>
</dbReference>
<dbReference type="InterPro" id="IPR000504">
    <property type="entry name" value="RRM_dom"/>
</dbReference>
<dbReference type="AlphaFoldDB" id="A0A4W2DFX9"/>
<evidence type="ECO:0000313" key="7">
    <source>
        <dbReference type="Proteomes" id="UP000429181"/>
    </source>
</evidence>
<accession>A0A4W2DFX9</accession>
<evidence type="ECO:0000256" key="3">
    <source>
        <dbReference type="SAM" id="MobiDB-lite"/>
    </source>
</evidence>
<dbReference type="PANTHER" id="PTHR48026:SF2">
    <property type="entry name" value="HETEROGENEOUS NUCLEAR RIBONUCLEOPROTEIN A1-RELATED"/>
    <property type="match status" value="1"/>
</dbReference>
<dbReference type="SUPFAM" id="SSF54928">
    <property type="entry name" value="RNA-binding domain, RBD"/>
    <property type="match status" value="1"/>
</dbReference>
<feature type="domain" description="RRM" evidence="4">
    <location>
        <begin position="27"/>
        <end position="112"/>
    </location>
</feature>
<reference evidence="5" key="2">
    <citation type="submission" date="2025-05" db="UniProtKB">
        <authorList>
            <consortium name="Ensembl"/>
        </authorList>
    </citation>
    <scope>IDENTIFICATION</scope>
</reference>
<evidence type="ECO:0000259" key="4">
    <source>
        <dbReference type="PROSITE" id="PS50102"/>
    </source>
</evidence>
<dbReference type="InterPro" id="IPR012677">
    <property type="entry name" value="Nucleotide-bd_a/b_plait_sf"/>
</dbReference>
<dbReference type="GeneTree" id="ENSGT00940000164161"/>
<dbReference type="Pfam" id="PF00076">
    <property type="entry name" value="RRM_1"/>
    <property type="match status" value="1"/>
</dbReference>
<dbReference type="STRING" id="30522.A0A4W2DFX9"/>
<dbReference type="Gene3D" id="3.30.70.330">
    <property type="match status" value="1"/>
</dbReference>
<dbReference type="Ensembl" id="ENSBIXT00000051954.1">
    <property type="protein sequence ID" value="ENSBIXP00000025036.1"/>
    <property type="gene ID" value="ENSBIXG00000027162.1"/>
</dbReference>
<feature type="region of interest" description="Disordered" evidence="3">
    <location>
        <begin position="1"/>
        <end position="26"/>
    </location>
</feature>
<name>A0A4W2DFX9_BOBOX</name>
<reference evidence="6 7" key="1">
    <citation type="submission" date="2018-11" db="EMBL/GenBank/DDBJ databases">
        <title>Haplotype-resolved cattle genomes.</title>
        <authorList>
            <person name="Low W.Y."/>
            <person name="Tearle R."/>
            <person name="Bickhart D.M."/>
            <person name="Rosen B.D."/>
            <person name="Koren S."/>
            <person name="Rhie A."/>
            <person name="Hiendleder S."/>
            <person name="Phillippy A.M."/>
            <person name="Smith T.P.L."/>
            <person name="Williams J.L."/>
        </authorList>
    </citation>
    <scope>NUCLEOTIDE SEQUENCE [LARGE SCALE GENOMIC DNA]</scope>
</reference>
<organism evidence="5 6">
    <name type="scientific">Bos indicus x Bos taurus</name>
    <name type="common">Hybrid cattle</name>
    <dbReference type="NCBI Taxonomy" id="30522"/>
    <lineage>
        <taxon>Eukaryota</taxon>
        <taxon>Metazoa</taxon>
        <taxon>Chordata</taxon>
        <taxon>Craniata</taxon>
        <taxon>Vertebrata</taxon>
        <taxon>Euteleostomi</taxon>
        <taxon>Mammalia</taxon>
        <taxon>Eutheria</taxon>
        <taxon>Laurasiatheria</taxon>
        <taxon>Artiodactyla</taxon>
        <taxon>Ruminantia</taxon>
        <taxon>Pecora</taxon>
        <taxon>Bovidae</taxon>
        <taxon>Bovinae</taxon>
        <taxon>Bos</taxon>
    </lineage>
</organism>
<dbReference type="InterPro" id="IPR035979">
    <property type="entry name" value="RBD_domain_sf"/>
</dbReference>
<proteinExistence type="predicted"/>
<evidence type="ECO:0000313" key="5">
    <source>
        <dbReference type="Ensembl" id="ENSBIXP00000025036.1"/>
    </source>
</evidence>
<dbReference type="PROSITE" id="PS50102">
    <property type="entry name" value="RRM"/>
    <property type="match status" value="1"/>
</dbReference>
<protein>
    <recommendedName>
        <fullName evidence="4">RRM domain-containing protein</fullName>
    </recommendedName>
</protein>
<dbReference type="OMA" id="ANPMAQC"/>
<dbReference type="GO" id="GO:0071013">
    <property type="term" value="C:catalytic step 2 spliceosome"/>
    <property type="evidence" value="ECO:0007669"/>
    <property type="project" value="TreeGrafter"/>
</dbReference>
<dbReference type="Proteomes" id="UP000429181">
    <property type="component" value="Chromosome 1"/>
</dbReference>